<name>A0A231N5M7_9GAMM</name>
<organism evidence="1 2">
    <name type="scientific">Zobellella denitrificans</name>
    <dbReference type="NCBI Taxonomy" id="347534"/>
    <lineage>
        <taxon>Bacteria</taxon>
        <taxon>Pseudomonadati</taxon>
        <taxon>Pseudomonadota</taxon>
        <taxon>Gammaproteobacteria</taxon>
        <taxon>Aeromonadales</taxon>
        <taxon>Aeromonadaceae</taxon>
        <taxon>Zobellella</taxon>
    </lineage>
</organism>
<protein>
    <submittedName>
        <fullName evidence="1">Uncharacterized protein</fullName>
    </submittedName>
</protein>
<sequence length="116" mass="13112">MFVKRDPTGRILAVSLEREPGIEETIAADSPELSLFFGVGRQEETAHLQALRESDIALARVLEDLIDVLIDKNLIQFTDLPPMAQHKLLARQSLRRQQHRLDLLGDEGDEDTIPML</sequence>
<keyword evidence="2" id="KW-1185">Reference proteome</keyword>
<gene>
    <name evidence="1" type="ORF">AN401_06375</name>
</gene>
<dbReference type="AlphaFoldDB" id="A0A231N5M7"/>
<reference evidence="2" key="1">
    <citation type="submission" date="2015-09" db="EMBL/GenBank/DDBJ databases">
        <authorList>
            <person name="Shao Z."/>
            <person name="Wang L."/>
        </authorList>
    </citation>
    <scope>NUCLEOTIDE SEQUENCE [LARGE SCALE GENOMIC DNA]</scope>
    <source>
        <strain evidence="2">F13-1</strain>
    </source>
</reference>
<dbReference type="EMBL" id="CP012621">
    <property type="protein sequence ID" value="ATG73531.1"/>
    <property type="molecule type" value="Genomic_DNA"/>
</dbReference>
<dbReference type="Proteomes" id="UP000217763">
    <property type="component" value="Chromosome"/>
</dbReference>
<dbReference type="KEGG" id="zdf:AN401_06375"/>
<proteinExistence type="predicted"/>
<evidence type="ECO:0000313" key="2">
    <source>
        <dbReference type="Proteomes" id="UP000217763"/>
    </source>
</evidence>
<dbReference type="OrthoDB" id="8527830at2"/>
<accession>A0A231N5M7</accession>
<evidence type="ECO:0000313" key="1">
    <source>
        <dbReference type="EMBL" id="ATG73531.1"/>
    </source>
</evidence>
<dbReference type="RefSeq" id="WP_094037920.1">
    <property type="nucleotide sequence ID" value="NZ_CP012621.1"/>
</dbReference>